<dbReference type="GO" id="GO:0005524">
    <property type="term" value="F:ATP binding"/>
    <property type="evidence" value="ECO:0007669"/>
    <property type="project" value="UniProtKB-KW"/>
</dbReference>
<keyword evidence="7" id="KW-0347">Helicase</keyword>
<reference evidence="16 17" key="1">
    <citation type="journal article" date="2024" name="Nat. Commun.">
        <title>Phylogenomics reveals the evolutionary origins of lichenization in chlorophyte algae.</title>
        <authorList>
            <person name="Puginier C."/>
            <person name="Libourel C."/>
            <person name="Otte J."/>
            <person name="Skaloud P."/>
            <person name="Haon M."/>
            <person name="Grisel S."/>
            <person name="Petersen M."/>
            <person name="Berrin J.G."/>
            <person name="Delaux P.M."/>
            <person name="Dal Grande F."/>
            <person name="Keller J."/>
        </authorList>
    </citation>
    <scope>NUCLEOTIDE SEQUENCE [LARGE SCALE GENOMIC DNA]</scope>
    <source>
        <strain evidence="16 17">SAG 245.80</strain>
    </source>
</reference>
<feature type="region of interest" description="Disordered" evidence="13">
    <location>
        <begin position="382"/>
        <end position="404"/>
    </location>
</feature>
<dbReference type="PANTHER" id="PTHR11472">
    <property type="entry name" value="DNA REPAIR DEAD HELICASE RAD3/XP-D SUBFAMILY MEMBER"/>
    <property type="match status" value="1"/>
</dbReference>
<keyword evidence="5" id="KW-0547">Nucleotide-binding</keyword>
<evidence type="ECO:0000256" key="2">
    <source>
        <dbReference type="ARBA" id="ARBA00004123"/>
    </source>
</evidence>
<evidence type="ECO:0000256" key="1">
    <source>
        <dbReference type="ARBA" id="ARBA00001966"/>
    </source>
</evidence>
<dbReference type="SMART" id="SM00488">
    <property type="entry name" value="DEXDc2"/>
    <property type="match status" value="1"/>
</dbReference>
<proteinExistence type="inferred from homology"/>
<keyword evidence="14" id="KW-0812">Transmembrane</keyword>
<evidence type="ECO:0000256" key="7">
    <source>
        <dbReference type="ARBA" id="ARBA00022806"/>
    </source>
</evidence>
<comment type="subcellular location">
    <subcellularLocation>
        <location evidence="2">Nucleus</location>
    </subcellularLocation>
</comment>
<evidence type="ECO:0000256" key="8">
    <source>
        <dbReference type="ARBA" id="ARBA00022840"/>
    </source>
</evidence>
<dbReference type="PANTHER" id="PTHR11472:SF41">
    <property type="entry name" value="ATP-DEPENDENT DNA HELICASE DDX11-RELATED"/>
    <property type="match status" value="1"/>
</dbReference>
<dbReference type="GO" id="GO:0003678">
    <property type="term" value="F:DNA helicase activity"/>
    <property type="evidence" value="ECO:0007669"/>
    <property type="project" value="InterPro"/>
</dbReference>
<feature type="region of interest" description="Disordered" evidence="13">
    <location>
        <begin position="196"/>
        <end position="215"/>
    </location>
</feature>
<evidence type="ECO:0000256" key="6">
    <source>
        <dbReference type="ARBA" id="ARBA00022801"/>
    </source>
</evidence>
<dbReference type="InterPro" id="IPR045028">
    <property type="entry name" value="DinG/Rad3-like"/>
</dbReference>
<dbReference type="Pfam" id="PF06733">
    <property type="entry name" value="DEAD_2"/>
    <property type="match status" value="1"/>
</dbReference>
<comment type="similarity">
    <text evidence="3">Belongs to the DEAD box helicase family. DEAH subfamily. DDX11/CHL1 sub-subfamily.</text>
</comment>
<dbReference type="EMBL" id="JALJOU010000006">
    <property type="protein sequence ID" value="KAK9843489.1"/>
    <property type="molecule type" value="Genomic_DNA"/>
</dbReference>
<dbReference type="Pfam" id="PF13307">
    <property type="entry name" value="Helicase_C_2"/>
    <property type="match status" value="1"/>
</dbReference>
<dbReference type="InterPro" id="IPR027417">
    <property type="entry name" value="P-loop_NTPase"/>
</dbReference>
<keyword evidence="8" id="KW-0067">ATP-binding</keyword>
<keyword evidence="4" id="KW-0479">Metal-binding</keyword>
<dbReference type="SUPFAM" id="SSF52540">
    <property type="entry name" value="P-loop containing nucleoside triphosphate hydrolases"/>
    <property type="match status" value="1"/>
</dbReference>
<dbReference type="GO" id="GO:0051536">
    <property type="term" value="F:iron-sulfur cluster binding"/>
    <property type="evidence" value="ECO:0007669"/>
    <property type="project" value="UniProtKB-KW"/>
</dbReference>
<feature type="region of interest" description="Disordered" evidence="13">
    <location>
        <begin position="44"/>
        <end position="74"/>
    </location>
</feature>
<evidence type="ECO:0000256" key="12">
    <source>
        <dbReference type="ARBA" id="ARBA00023242"/>
    </source>
</evidence>
<dbReference type="GO" id="GO:0005634">
    <property type="term" value="C:nucleus"/>
    <property type="evidence" value="ECO:0007669"/>
    <property type="project" value="UniProtKB-SubCell"/>
</dbReference>
<evidence type="ECO:0000259" key="15">
    <source>
        <dbReference type="PROSITE" id="PS51193"/>
    </source>
</evidence>
<dbReference type="InterPro" id="IPR013020">
    <property type="entry name" value="Rad3/Chl1-like"/>
</dbReference>
<dbReference type="AlphaFoldDB" id="A0AAW1SD70"/>
<evidence type="ECO:0000256" key="13">
    <source>
        <dbReference type="SAM" id="MobiDB-lite"/>
    </source>
</evidence>
<dbReference type="GO" id="GO:0003677">
    <property type="term" value="F:DNA binding"/>
    <property type="evidence" value="ECO:0007669"/>
    <property type="project" value="InterPro"/>
</dbReference>
<dbReference type="GO" id="GO:0016818">
    <property type="term" value="F:hydrolase activity, acting on acid anhydrides, in phosphorus-containing anhydrides"/>
    <property type="evidence" value="ECO:0007669"/>
    <property type="project" value="InterPro"/>
</dbReference>
<feature type="domain" description="Helicase ATP-binding" evidence="15">
    <location>
        <begin position="1"/>
        <end position="385"/>
    </location>
</feature>
<dbReference type="InterPro" id="IPR006554">
    <property type="entry name" value="Helicase-like_DEXD_c2"/>
</dbReference>
<keyword evidence="10" id="KW-0411">Iron-sulfur</keyword>
<dbReference type="Gene3D" id="3.40.50.300">
    <property type="entry name" value="P-loop containing nucleotide triphosphate hydrolases"/>
    <property type="match status" value="2"/>
</dbReference>
<protein>
    <recommendedName>
        <fullName evidence="15">Helicase ATP-binding domain-containing protein</fullName>
    </recommendedName>
</protein>
<dbReference type="PROSITE" id="PS51193">
    <property type="entry name" value="HELICASE_ATP_BIND_2"/>
    <property type="match status" value="1"/>
</dbReference>
<dbReference type="GO" id="GO:0034085">
    <property type="term" value="P:establishment of sister chromatid cohesion"/>
    <property type="evidence" value="ECO:0007669"/>
    <property type="project" value="TreeGrafter"/>
</dbReference>
<accession>A0AAW1SD70</accession>
<evidence type="ECO:0000256" key="10">
    <source>
        <dbReference type="ARBA" id="ARBA00023014"/>
    </source>
</evidence>
<dbReference type="GO" id="GO:0006139">
    <property type="term" value="P:nucleobase-containing compound metabolic process"/>
    <property type="evidence" value="ECO:0007669"/>
    <property type="project" value="InterPro"/>
</dbReference>
<dbReference type="InterPro" id="IPR014013">
    <property type="entry name" value="Helic_SF1/SF2_ATP-bd_DinG/Rad3"/>
</dbReference>
<evidence type="ECO:0000256" key="3">
    <source>
        <dbReference type="ARBA" id="ARBA00008435"/>
    </source>
</evidence>
<evidence type="ECO:0000313" key="17">
    <source>
        <dbReference type="Proteomes" id="UP001445335"/>
    </source>
</evidence>
<gene>
    <name evidence="16" type="ORF">WJX81_005623</name>
</gene>
<dbReference type="Proteomes" id="UP001445335">
    <property type="component" value="Unassembled WGS sequence"/>
</dbReference>
<dbReference type="SMART" id="SM00491">
    <property type="entry name" value="HELICc2"/>
    <property type="match status" value="1"/>
</dbReference>
<evidence type="ECO:0000256" key="14">
    <source>
        <dbReference type="SAM" id="Phobius"/>
    </source>
</evidence>
<evidence type="ECO:0000256" key="5">
    <source>
        <dbReference type="ARBA" id="ARBA00022741"/>
    </source>
</evidence>
<name>A0AAW1SD70_9CHLO</name>
<organism evidence="16 17">
    <name type="scientific">Elliptochloris bilobata</name>
    <dbReference type="NCBI Taxonomy" id="381761"/>
    <lineage>
        <taxon>Eukaryota</taxon>
        <taxon>Viridiplantae</taxon>
        <taxon>Chlorophyta</taxon>
        <taxon>core chlorophytes</taxon>
        <taxon>Trebouxiophyceae</taxon>
        <taxon>Trebouxiophyceae incertae sedis</taxon>
        <taxon>Elliptochloris clade</taxon>
        <taxon>Elliptochloris</taxon>
    </lineage>
</organism>
<keyword evidence="6" id="KW-0378">Hydrolase</keyword>
<dbReference type="InterPro" id="IPR010614">
    <property type="entry name" value="RAD3-like_helicase_DEAD"/>
</dbReference>
<dbReference type="NCBIfam" id="TIGR00604">
    <property type="entry name" value="rad3"/>
    <property type="match status" value="1"/>
</dbReference>
<dbReference type="InterPro" id="IPR006555">
    <property type="entry name" value="ATP-dep_Helicase_C"/>
</dbReference>
<evidence type="ECO:0000256" key="11">
    <source>
        <dbReference type="ARBA" id="ARBA00023235"/>
    </source>
</evidence>
<keyword evidence="12" id="KW-0539">Nucleus</keyword>
<keyword evidence="14" id="KW-0472">Membrane</keyword>
<sequence length="822" mass="85233">MRSLYATLEAGGVGLFESPTGTGKTLSLICSTLQWLEDRRTAEAAEVARARESSATGTGSEPAPGPGAALKAGGDLGEDAAFLLDAWDSDGEGAGAKRRPHRLPASDSSGSESEGPEDAPPDPANVPARRQVFFCSRTHSQLTQFVGELRRTRFAESLSVAAVASRQAMCVNEAVRRLGSAARIAEKCLDLQQRAPRPKRAALRGGAGGPEWGPMRPPAGVSAGGPARAAKAAPGCPYLSRKASVQRHLKEAALAAPMDVEELARLGRRRGACPYYAARAAMPEADLVLLPYATLLSQETREALGVRLEGAVVVVDEAHNLVDAVSACHSAVLRAPQAAASLRALSAYHKRFRGCLAPGNSQHIQTLTLLARTLLDTLEKGLPSTKPRAGQLGPPATTGGNPTAAPARVLTVNDFLFATGLDNINLFQLLRYLRESKVLFKVSGYADKALAGGEGVVTPLAFGDAHASESSGMSSLHALVGLAAALTNADADGRVLVNAAEQTIKFVLLNAAAHFGKVVAAAHAVVLASGTLAPMEALRRALFPALDPAAVRRFSCGHVVPPERLLALALGRGPTGRELDLRAERRAAPATLDELGRLLLNVCQAIPQGVIAFFPSFAYAEQAAQRWEATGALAALAARKRAFREPRAAAAVQATLQQYAESATGSMRTGCIAGGSNAGSGGVGVGGALMLCVVGGKLAEGINFGDGLGRCVVVLGMPFPNPADPELRERMRYLDAQQPPREGALPPATPDPASAACAEILLAAAVIASALLKLREQDSVYSSHASPMLSTGCLAAAALLLVICGATALSLWLVTPRSAPLS</sequence>
<dbReference type="GO" id="GO:0046872">
    <property type="term" value="F:metal ion binding"/>
    <property type="evidence" value="ECO:0007669"/>
    <property type="project" value="UniProtKB-KW"/>
</dbReference>
<evidence type="ECO:0000256" key="4">
    <source>
        <dbReference type="ARBA" id="ARBA00022723"/>
    </source>
</evidence>
<keyword evidence="11" id="KW-0413">Isomerase</keyword>
<feature type="region of interest" description="Disordered" evidence="13">
    <location>
        <begin position="91"/>
        <end position="126"/>
    </location>
</feature>
<comment type="caution">
    <text evidence="16">The sequence shown here is derived from an EMBL/GenBank/DDBJ whole genome shotgun (WGS) entry which is preliminary data.</text>
</comment>
<keyword evidence="17" id="KW-1185">Reference proteome</keyword>
<evidence type="ECO:0000313" key="16">
    <source>
        <dbReference type="EMBL" id="KAK9843489.1"/>
    </source>
</evidence>
<keyword evidence="14" id="KW-1133">Transmembrane helix</keyword>
<keyword evidence="9" id="KW-0408">Iron</keyword>
<feature type="compositionally biased region" description="Low complexity" evidence="13">
    <location>
        <begin position="393"/>
        <end position="404"/>
    </location>
</feature>
<feature type="transmembrane region" description="Helical" evidence="14">
    <location>
        <begin position="793"/>
        <end position="814"/>
    </location>
</feature>
<evidence type="ECO:0000256" key="9">
    <source>
        <dbReference type="ARBA" id="ARBA00023004"/>
    </source>
</evidence>
<comment type="cofactor">
    <cofactor evidence="1">
        <name>[4Fe-4S] cluster</name>
        <dbReference type="ChEBI" id="CHEBI:49883"/>
    </cofactor>
</comment>